<keyword evidence="2" id="KW-0812">Transmembrane</keyword>
<dbReference type="AlphaFoldDB" id="A0A5E7AG53"/>
<evidence type="ECO:0008006" key="7">
    <source>
        <dbReference type="Google" id="ProtNLM"/>
    </source>
</evidence>
<sequence>MNPHFKFRTLPKACGTVANIFIHGYSAGHDLQDRRLLVSSIPASLQNCVNIFAFWPSGHFARVGSSSRSLFAAGARVHVAVGAAVFVGDRAVHFARIRSRAEEMGKVLMEQLQEYLFKKHPHVTTVNLIGHSLGGRLVVSALKSRTDPLGYGLAIDDVLLMAAAVEVTPSDAAQMESRINGRLINAYSRDDWTLFMNFGEASLGRNEVENFDNISMPEFGHGDYWKKLPAVMAQTKFRGYQGQQLAEGLGTVTAVDDFVRNDSIVYRILERSPVELTEEAIKHLKTSSWTDIKDAEEDRAFSFTREFQLVGGHCLVNAARRRGLTYVDALQMLAEHYELGSKAHRCASVLETEELLIKTFFQHAFPDGHPLANAPLTAAKVMSREVYFKHIDALAERLTVASYFKPSTVDVDMTDPSAGTAMASTTTIALAGYANAVAGLLGTLAKKPVSRLLTNFKTALKPGYSALIPAVAIVFYARVELDDEGLM</sequence>
<dbReference type="SUPFAM" id="SSF53474">
    <property type="entry name" value="alpha/beta-Hydrolases"/>
    <property type="match status" value="1"/>
</dbReference>
<dbReference type="GO" id="GO:0016020">
    <property type="term" value="C:membrane"/>
    <property type="evidence" value="ECO:0007669"/>
    <property type="project" value="UniProtKB-SubCell"/>
</dbReference>
<evidence type="ECO:0000256" key="1">
    <source>
        <dbReference type="ARBA" id="ARBA00004141"/>
    </source>
</evidence>
<comment type="subcellular location">
    <subcellularLocation>
        <location evidence="1">Membrane</location>
        <topology evidence="1">Multi-pass membrane protein</topology>
    </subcellularLocation>
</comment>
<organism evidence="5 6">
    <name type="scientific">Pseudomonas fluorescens</name>
    <dbReference type="NCBI Taxonomy" id="294"/>
    <lineage>
        <taxon>Bacteria</taxon>
        <taxon>Pseudomonadati</taxon>
        <taxon>Pseudomonadota</taxon>
        <taxon>Gammaproteobacteria</taxon>
        <taxon>Pseudomonadales</taxon>
        <taxon>Pseudomonadaceae</taxon>
        <taxon>Pseudomonas</taxon>
    </lineage>
</organism>
<protein>
    <recommendedName>
        <fullName evidence="7">DUF726 domain-containing protein</fullName>
    </recommendedName>
</protein>
<dbReference type="InterPro" id="IPR029058">
    <property type="entry name" value="AB_hydrolase_fold"/>
</dbReference>
<gene>
    <name evidence="5" type="ORF">PS691_00874</name>
</gene>
<evidence type="ECO:0000313" key="5">
    <source>
        <dbReference type="EMBL" id="VVN78268.1"/>
    </source>
</evidence>
<dbReference type="EMBL" id="CABVHQ010000006">
    <property type="protein sequence ID" value="VVN78268.1"/>
    <property type="molecule type" value="Genomic_DNA"/>
</dbReference>
<evidence type="ECO:0000256" key="3">
    <source>
        <dbReference type="ARBA" id="ARBA00022989"/>
    </source>
</evidence>
<dbReference type="Gene3D" id="3.40.50.1820">
    <property type="entry name" value="alpha/beta hydrolase"/>
    <property type="match status" value="1"/>
</dbReference>
<dbReference type="Pfam" id="PF05277">
    <property type="entry name" value="DUF726"/>
    <property type="match status" value="1"/>
</dbReference>
<dbReference type="Proteomes" id="UP000337909">
    <property type="component" value="Unassembled WGS sequence"/>
</dbReference>
<dbReference type="RefSeq" id="WP_150640972.1">
    <property type="nucleotide sequence ID" value="NZ_CABVHQ010000006.1"/>
</dbReference>
<keyword evidence="3" id="KW-1133">Transmembrane helix</keyword>
<evidence type="ECO:0000313" key="6">
    <source>
        <dbReference type="Proteomes" id="UP000337909"/>
    </source>
</evidence>
<accession>A0A5E7AG53</accession>
<dbReference type="PANTHER" id="PTHR17920:SF3">
    <property type="entry name" value="TRANSMEMBRANE AND COILED-COIL DOMAIN-CONTAINING PROTEIN 4"/>
    <property type="match status" value="1"/>
</dbReference>
<dbReference type="OrthoDB" id="7375852at2"/>
<evidence type="ECO:0000256" key="4">
    <source>
        <dbReference type="ARBA" id="ARBA00023136"/>
    </source>
</evidence>
<name>A0A5E7AG53_PSEFL</name>
<keyword evidence="4" id="KW-0472">Membrane</keyword>
<dbReference type="InterPro" id="IPR007941">
    <property type="entry name" value="DUF726"/>
</dbReference>
<evidence type="ECO:0000256" key="2">
    <source>
        <dbReference type="ARBA" id="ARBA00022692"/>
    </source>
</evidence>
<proteinExistence type="predicted"/>
<reference evidence="5 6" key="1">
    <citation type="submission" date="2019-09" db="EMBL/GenBank/DDBJ databases">
        <authorList>
            <person name="Chandra G."/>
            <person name="Truman W A."/>
        </authorList>
    </citation>
    <scope>NUCLEOTIDE SEQUENCE [LARGE SCALE GENOMIC DNA]</scope>
    <source>
        <strain evidence="5">PS691</strain>
    </source>
</reference>
<dbReference type="PANTHER" id="PTHR17920">
    <property type="entry name" value="TRANSMEMBRANE AND COILED-COIL DOMAIN-CONTAINING PROTEIN 4 TMCO4"/>
    <property type="match status" value="1"/>
</dbReference>